<comment type="caution">
    <text evidence="1">The sequence shown here is derived from an EMBL/GenBank/DDBJ whole genome shotgun (WGS) entry which is preliminary data.</text>
</comment>
<gene>
    <name evidence="1" type="ORF">CLIB1444_04S00606</name>
</gene>
<evidence type="ECO:0000313" key="2">
    <source>
        <dbReference type="Proteomes" id="UP001152531"/>
    </source>
</evidence>
<reference evidence="1" key="1">
    <citation type="submission" date="2022-06" db="EMBL/GenBank/DDBJ databases">
        <authorList>
            <person name="Legras J.-L."/>
            <person name="Devillers H."/>
            <person name="Grondin C."/>
        </authorList>
    </citation>
    <scope>NUCLEOTIDE SEQUENCE</scope>
    <source>
        <strain evidence="1">CLIB 1444</strain>
    </source>
</reference>
<evidence type="ECO:0000313" key="1">
    <source>
        <dbReference type="EMBL" id="CAH6720463.1"/>
    </source>
</evidence>
<name>A0ACA9Y6Y1_9ASCO</name>
<dbReference type="Proteomes" id="UP001152531">
    <property type="component" value="Unassembled WGS sequence"/>
</dbReference>
<organism evidence="1 2">
    <name type="scientific">[Candida] jaroonii</name>
    <dbReference type="NCBI Taxonomy" id="467808"/>
    <lineage>
        <taxon>Eukaryota</taxon>
        <taxon>Fungi</taxon>
        <taxon>Dikarya</taxon>
        <taxon>Ascomycota</taxon>
        <taxon>Saccharomycotina</taxon>
        <taxon>Pichiomycetes</taxon>
        <taxon>Debaryomycetaceae</taxon>
        <taxon>Yamadazyma</taxon>
    </lineage>
</organism>
<proteinExistence type="predicted"/>
<accession>A0ACA9Y6Y1</accession>
<keyword evidence="2" id="KW-1185">Reference proteome</keyword>
<dbReference type="EMBL" id="CALSDN010000004">
    <property type="protein sequence ID" value="CAH6720463.1"/>
    <property type="molecule type" value="Genomic_DNA"/>
</dbReference>
<sequence length="97" mass="11165">MSYETPGEFPLNEEPETDFKTKTKEQEALNNTAFYFFAAIFLMILLAYGIIIIAPMLIGLINSVLFYYKGFGYIKTPLIKVLKKIHNKPDDLELHSE</sequence>
<protein>
    <submittedName>
        <fullName evidence="1">Uncharacterized protein</fullName>
    </submittedName>
</protein>